<dbReference type="SUPFAM" id="SSF46894">
    <property type="entry name" value="C-terminal effector domain of the bipartite response regulators"/>
    <property type="match status" value="1"/>
</dbReference>
<evidence type="ECO:0000259" key="1">
    <source>
        <dbReference type="SMART" id="SM00421"/>
    </source>
</evidence>
<dbReference type="Gene3D" id="1.10.10.10">
    <property type="entry name" value="Winged helix-like DNA-binding domain superfamily/Winged helix DNA-binding domain"/>
    <property type="match status" value="1"/>
</dbReference>
<reference evidence="2 3" key="1">
    <citation type="journal article" date="2019" name="Int. J. Syst. Evol. Microbiol.">
        <title>The Global Catalogue of Microorganisms (GCM) 10K type strain sequencing project: providing services to taxonomists for standard genome sequencing and annotation.</title>
        <authorList>
            <consortium name="The Broad Institute Genomics Platform"/>
            <consortium name="The Broad Institute Genome Sequencing Center for Infectious Disease"/>
            <person name="Wu L."/>
            <person name="Ma J."/>
        </authorList>
    </citation>
    <scope>NUCLEOTIDE SEQUENCE [LARGE SCALE GENOMIC DNA]</scope>
    <source>
        <strain evidence="2 3">JCM 14942</strain>
    </source>
</reference>
<dbReference type="InterPro" id="IPR036388">
    <property type="entry name" value="WH-like_DNA-bd_sf"/>
</dbReference>
<dbReference type="SMART" id="SM00421">
    <property type="entry name" value="HTH_LUXR"/>
    <property type="match status" value="1"/>
</dbReference>
<name>A0ABN2AD95_9ACTN</name>
<feature type="domain" description="HTH luxR-type" evidence="1">
    <location>
        <begin position="15"/>
        <end position="72"/>
    </location>
</feature>
<keyword evidence="3" id="KW-1185">Reference proteome</keyword>
<protein>
    <recommendedName>
        <fullName evidence="1">HTH luxR-type domain-containing protein</fullName>
    </recommendedName>
</protein>
<evidence type="ECO:0000313" key="3">
    <source>
        <dbReference type="Proteomes" id="UP001500842"/>
    </source>
</evidence>
<organism evidence="2 3">
    <name type="scientific">Nocardioides humi</name>
    <dbReference type="NCBI Taxonomy" id="449461"/>
    <lineage>
        <taxon>Bacteria</taxon>
        <taxon>Bacillati</taxon>
        <taxon>Actinomycetota</taxon>
        <taxon>Actinomycetes</taxon>
        <taxon>Propionibacteriales</taxon>
        <taxon>Nocardioidaceae</taxon>
        <taxon>Nocardioides</taxon>
    </lineage>
</organism>
<accession>A0ABN2AD95</accession>
<dbReference type="InterPro" id="IPR016032">
    <property type="entry name" value="Sig_transdc_resp-reg_C-effctor"/>
</dbReference>
<comment type="caution">
    <text evidence="2">The sequence shown here is derived from an EMBL/GenBank/DDBJ whole genome shotgun (WGS) entry which is preliminary data.</text>
</comment>
<proteinExistence type="predicted"/>
<dbReference type="RefSeq" id="WP_141004627.1">
    <property type="nucleotide sequence ID" value="NZ_BAAAOR010000015.1"/>
</dbReference>
<dbReference type="Proteomes" id="UP001500842">
    <property type="component" value="Unassembled WGS sequence"/>
</dbReference>
<dbReference type="EMBL" id="BAAAOR010000015">
    <property type="protein sequence ID" value="GAA1516799.1"/>
    <property type="molecule type" value="Genomic_DNA"/>
</dbReference>
<sequence length="78" mass="8443">MTVVHERRVAGKDEGWTPTGLDLEILGLLAQGLTIDAIGRKIGLSDRTVRRRLRTVADELGVDSSIEVVVHAVRAGLI</sequence>
<dbReference type="InterPro" id="IPR000792">
    <property type="entry name" value="Tscrpt_reg_LuxR_C"/>
</dbReference>
<dbReference type="Pfam" id="PF00196">
    <property type="entry name" value="GerE"/>
    <property type="match status" value="1"/>
</dbReference>
<gene>
    <name evidence="2" type="ORF">GCM10009788_21250</name>
</gene>
<evidence type="ECO:0000313" key="2">
    <source>
        <dbReference type="EMBL" id="GAA1516799.1"/>
    </source>
</evidence>